<dbReference type="Proteomes" id="UP001500620">
    <property type="component" value="Unassembled WGS sequence"/>
</dbReference>
<name>A0ABP8DI02_9ACTN</name>
<gene>
    <name evidence="2" type="ORF">GCM10022255_069730</name>
</gene>
<feature type="region of interest" description="Disordered" evidence="1">
    <location>
        <begin position="38"/>
        <end position="61"/>
    </location>
</feature>
<evidence type="ECO:0000313" key="2">
    <source>
        <dbReference type="EMBL" id="GAA4256527.1"/>
    </source>
</evidence>
<sequence length="113" mass="12496">MHRIDSWVGEPRSQLAKHLGGGLYIRVQEEKKRPMCNPCTGVTPVGRPPPSHHAGTGGDGNLGRAVLRFGIRHNYLADRGRCLERANERRKQARLVPGRNNDGECLNTGHAKI</sequence>
<accession>A0ABP8DI02</accession>
<evidence type="ECO:0000256" key="1">
    <source>
        <dbReference type="SAM" id="MobiDB-lite"/>
    </source>
</evidence>
<comment type="caution">
    <text evidence="2">The sequence shown here is derived from an EMBL/GenBank/DDBJ whole genome shotgun (WGS) entry which is preliminary data.</text>
</comment>
<evidence type="ECO:0000313" key="3">
    <source>
        <dbReference type="Proteomes" id="UP001500620"/>
    </source>
</evidence>
<feature type="region of interest" description="Disordered" evidence="1">
    <location>
        <begin position="90"/>
        <end position="113"/>
    </location>
</feature>
<proteinExistence type="predicted"/>
<reference evidence="3" key="1">
    <citation type="journal article" date="2019" name="Int. J. Syst. Evol. Microbiol.">
        <title>The Global Catalogue of Microorganisms (GCM) 10K type strain sequencing project: providing services to taxonomists for standard genome sequencing and annotation.</title>
        <authorList>
            <consortium name="The Broad Institute Genomics Platform"/>
            <consortium name="The Broad Institute Genome Sequencing Center for Infectious Disease"/>
            <person name="Wu L."/>
            <person name="Ma J."/>
        </authorList>
    </citation>
    <scope>NUCLEOTIDE SEQUENCE [LARGE SCALE GENOMIC DNA]</scope>
    <source>
        <strain evidence="3">JCM 17441</strain>
    </source>
</reference>
<dbReference type="EMBL" id="BAABAT010000024">
    <property type="protein sequence ID" value="GAA4256527.1"/>
    <property type="molecule type" value="Genomic_DNA"/>
</dbReference>
<protein>
    <submittedName>
        <fullName evidence="2">Uncharacterized protein</fullName>
    </submittedName>
</protein>
<organism evidence="2 3">
    <name type="scientific">Dactylosporangium darangshiense</name>
    <dbReference type="NCBI Taxonomy" id="579108"/>
    <lineage>
        <taxon>Bacteria</taxon>
        <taxon>Bacillati</taxon>
        <taxon>Actinomycetota</taxon>
        <taxon>Actinomycetes</taxon>
        <taxon>Micromonosporales</taxon>
        <taxon>Micromonosporaceae</taxon>
        <taxon>Dactylosporangium</taxon>
    </lineage>
</organism>
<keyword evidence="3" id="KW-1185">Reference proteome</keyword>